<dbReference type="Proteomes" id="UP000032129">
    <property type="component" value="Segment"/>
</dbReference>
<protein>
    <recommendedName>
        <fullName evidence="1">DUF7167 domain-containing protein</fullName>
    </recommendedName>
</protein>
<sequence>MKVKYTLSIGYPGACQEDEIEIDDEELEGLTPEEAEERIYDIVDEYALGYISLYWERVDE</sequence>
<evidence type="ECO:0000313" key="3">
    <source>
        <dbReference type="Proteomes" id="UP000032129"/>
    </source>
</evidence>
<dbReference type="InterPro" id="IPR055591">
    <property type="entry name" value="DUF7167"/>
</dbReference>
<dbReference type="KEGG" id="vg:26629242"/>
<reference evidence="2 3" key="1">
    <citation type="journal article" date="2015" name="Genome Announc.">
        <title>Genome Sequences of Six Paenibacillus larvae Siphoviridae Phages.</title>
        <authorList>
            <person name="Carson S."/>
            <person name="Bruff E."/>
            <person name="DeFoor W."/>
            <person name="Dums J."/>
            <person name="Groth A."/>
            <person name="Hatfield T."/>
            <person name="Iyer A."/>
            <person name="Joshi K."/>
            <person name="McAdams S."/>
            <person name="Miles D."/>
            <person name="Miller D."/>
            <person name="Oufkir A."/>
            <person name="Raynor B."/>
            <person name="Riley S."/>
            <person name="Roland S."/>
            <person name="Rozier H."/>
            <person name="Talley S."/>
            <person name="Miller E.S."/>
        </authorList>
    </citation>
    <scope>NUCLEOTIDE SEQUENCE [LARGE SCALE GENOMIC DNA]</scope>
</reference>
<gene>
    <name evidence="2" type="ORF">LILY_64</name>
</gene>
<accession>A0A0C5AJ91</accession>
<dbReference type="RefSeq" id="YP_009202270.1">
    <property type="nucleotide sequence ID" value="NC_028841.1"/>
</dbReference>
<feature type="domain" description="DUF7167" evidence="1">
    <location>
        <begin position="1"/>
        <end position="60"/>
    </location>
</feature>
<organism evidence="2 3">
    <name type="scientific">Bacteriophage Lily</name>
    <dbReference type="NCBI Taxonomy" id="1589751"/>
    <lineage>
        <taxon>Viruses</taxon>
        <taxon>Duplodnaviria</taxon>
        <taxon>Heunggongvirae</taxon>
        <taxon>Uroviricota</taxon>
        <taxon>Caudoviricetes</taxon>
        <taxon>Lilyvirus</taxon>
        <taxon>Lilyvirus lily</taxon>
    </lineage>
</organism>
<evidence type="ECO:0000259" key="1">
    <source>
        <dbReference type="Pfam" id="PF23768"/>
    </source>
</evidence>
<dbReference type="Pfam" id="PF23768">
    <property type="entry name" value="DUF7167"/>
    <property type="match status" value="1"/>
</dbReference>
<evidence type="ECO:0000313" key="2">
    <source>
        <dbReference type="EMBL" id="AJK27788.1"/>
    </source>
</evidence>
<proteinExistence type="predicted"/>
<name>A0A0C5AJ91_9CAUD</name>
<keyword evidence="3" id="KW-1185">Reference proteome</keyword>
<dbReference type="GeneID" id="26629242"/>
<dbReference type="EMBL" id="KP296792">
    <property type="protein sequence ID" value="AJK27788.1"/>
    <property type="molecule type" value="Genomic_DNA"/>
</dbReference>